<sequence length="483" mass="54980">MSKLKMNFIYQSAYELLIILLPLVTSPYISRVLGAEKIGIYSYTYSIANYFVLFAMLGIKNYGNRMIAKSRDNREDLNRTFSSIFCLHALISVFVIFAYIFYALFIVKENRLYVFIQGTYVLGALFDINWFYFGIEKFKLTVTRNTIIKILTVVLIFTFVKSKNDLWIYVTIMALGSFISQSIVWFFLRRYVSFVKPTWKEVEIHLKPMAVLFIPAIAVSLYKVMDKIMLGSLATKTQVGFYENSEKIINIPMTIITAFGTVMLPRMSNMIAKGDNKETQKYIKISMKYIMFIAFALGFGIASISHEFVPVFFGDEFLVCGPLITVLAITVPFIAFANIIRTQYLIPSCEDKIYIVSVFTGAIVNVIINLLLISRLQAMGTVIGTVFAEISVCVVQAFYVRKKLPIVSYIRSFILFTIPGGIMYLVVRMIGNYMGASILTLIVEVVVGGVTYLLLGALYLLITKDEIIMSTTKKIKKRMLLQR</sequence>
<dbReference type="EMBL" id="JWHR01000064">
    <property type="protein sequence ID" value="KHS57778.1"/>
    <property type="molecule type" value="Genomic_DNA"/>
</dbReference>
<feature type="transmembrane region" description="Helical" evidence="5">
    <location>
        <begin position="112"/>
        <end position="135"/>
    </location>
</feature>
<proteinExistence type="predicted"/>
<accession>A0A0B3VYB2</accession>
<comment type="caution">
    <text evidence="6">The sequence shown here is derived from an EMBL/GenBank/DDBJ whole genome shotgun (WGS) entry which is preliminary data.</text>
</comment>
<protein>
    <submittedName>
        <fullName evidence="6">Polysaccharide biosynthesis protein</fullName>
    </submittedName>
</protein>
<comment type="subcellular location">
    <subcellularLocation>
        <location evidence="1">Membrane</location>
        <topology evidence="1">Multi-pass membrane protein</topology>
    </subcellularLocation>
</comment>
<feature type="transmembrane region" description="Helical" evidence="5">
    <location>
        <begin position="436"/>
        <end position="462"/>
    </location>
</feature>
<dbReference type="OrthoDB" id="9815702at2"/>
<dbReference type="AlphaFoldDB" id="A0A0B3VYB2"/>
<dbReference type="CDD" id="cd13128">
    <property type="entry name" value="MATE_Wzx_like"/>
    <property type="match status" value="1"/>
</dbReference>
<dbReference type="Pfam" id="PF01943">
    <property type="entry name" value="Polysacc_synt"/>
    <property type="match status" value="1"/>
</dbReference>
<dbReference type="PANTHER" id="PTHR43424">
    <property type="entry name" value="LOCUS PUTATIVE PROTEIN 1-RELATED"/>
    <property type="match status" value="1"/>
</dbReference>
<evidence type="ECO:0000256" key="4">
    <source>
        <dbReference type="ARBA" id="ARBA00023136"/>
    </source>
</evidence>
<dbReference type="Proteomes" id="UP000031189">
    <property type="component" value="Unassembled WGS sequence"/>
</dbReference>
<dbReference type="InterPro" id="IPR052556">
    <property type="entry name" value="PolySynth_Transporter"/>
</dbReference>
<feature type="transmembrane region" description="Helical" evidence="5">
    <location>
        <begin position="248"/>
        <end position="268"/>
    </location>
</feature>
<dbReference type="GO" id="GO:0016020">
    <property type="term" value="C:membrane"/>
    <property type="evidence" value="ECO:0007669"/>
    <property type="project" value="UniProtKB-SubCell"/>
</dbReference>
<feature type="transmembrane region" description="Helical" evidence="5">
    <location>
        <begin position="412"/>
        <end position="430"/>
    </location>
</feature>
<keyword evidence="4 5" id="KW-0472">Membrane</keyword>
<dbReference type="STRING" id="1577792.QX51_06340"/>
<feature type="transmembrane region" description="Helical" evidence="5">
    <location>
        <begin position="289"/>
        <end position="309"/>
    </location>
</feature>
<feature type="transmembrane region" description="Helical" evidence="5">
    <location>
        <begin position="142"/>
        <end position="160"/>
    </location>
</feature>
<dbReference type="PANTHER" id="PTHR43424:SF1">
    <property type="entry name" value="LOCUS PUTATIVE PROTEIN 1-RELATED"/>
    <property type="match status" value="1"/>
</dbReference>
<evidence type="ECO:0000313" key="6">
    <source>
        <dbReference type="EMBL" id="KHS57778.1"/>
    </source>
</evidence>
<evidence type="ECO:0000313" key="7">
    <source>
        <dbReference type="Proteomes" id="UP000031189"/>
    </source>
</evidence>
<dbReference type="InterPro" id="IPR002797">
    <property type="entry name" value="Polysacc_synth"/>
</dbReference>
<organism evidence="6 7">
    <name type="scientific">Terrisporobacter othiniensis</name>
    <dbReference type="NCBI Taxonomy" id="1577792"/>
    <lineage>
        <taxon>Bacteria</taxon>
        <taxon>Bacillati</taxon>
        <taxon>Bacillota</taxon>
        <taxon>Clostridia</taxon>
        <taxon>Peptostreptococcales</taxon>
        <taxon>Peptostreptococcaceae</taxon>
        <taxon>Terrisporobacter</taxon>
    </lineage>
</organism>
<name>A0A0B3VYB2_9FIRM</name>
<keyword evidence="7" id="KW-1185">Reference proteome</keyword>
<gene>
    <name evidence="6" type="ORF">QX51_06340</name>
</gene>
<feature type="transmembrane region" description="Helical" evidence="5">
    <location>
        <begin position="353"/>
        <end position="373"/>
    </location>
</feature>
<feature type="transmembrane region" description="Helical" evidence="5">
    <location>
        <begin position="84"/>
        <end position="106"/>
    </location>
</feature>
<evidence type="ECO:0000256" key="1">
    <source>
        <dbReference type="ARBA" id="ARBA00004141"/>
    </source>
</evidence>
<evidence type="ECO:0000256" key="2">
    <source>
        <dbReference type="ARBA" id="ARBA00022692"/>
    </source>
</evidence>
<feature type="transmembrane region" description="Helical" evidence="5">
    <location>
        <begin position="166"/>
        <end position="188"/>
    </location>
</feature>
<feature type="transmembrane region" description="Helical" evidence="5">
    <location>
        <begin position="209"/>
        <end position="225"/>
    </location>
</feature>
<dbReference type="RefSeq" id="WP_039679060.1">
    <property type="nucleotide sequence ID" value="NZ_JWHR01000064.1"/>
</dbReference>
<keyword evidence="2 5" id="KW-0812">Transmembrane</keyword>
<feature type="transmembrane region" description="Helical" evidence="5">
    <location>
        <begin position="321"/>
        <end position="341"/>
    </location>
</feature>
<feature type="transmembrane region" description="Helical" evidence="5">
    <location>
        <begin position="379"/>
        <end position="400"/>
    </location>
</feature>
<evidence type="ECO:0000256" key="5">
    <source>
        <dbReference type="SAM" id="Phobius"/>
    </source>
</evidence>
<evidence type="ECO:0000256" key="3">
    <source>
        <dbReference type="ARBA" id="ARBA00022989"/>
    </source>
</evidence>
<reference evidence="6 7" key="1">
    <citation type="submission" date="2014-12" db="EMBL/GenBank/DDBJ databases">
        <title>Draft genome sequence of Terrisporobacter sp. 08-306576, isolated from the blood culture of a bacteremia patient.</title>
        <authorList>
            <person name="Lund L.C."/>
            <person name="Sydenham T.V."/>
            <person name="Hogh S.V."/>
            <person name="Skov M.N."/>
            <person name="Kemp M."/>
            <person name="Justesen U.S."/>
        </authorList>
    </citation>
    <scope>NUCLEOTIDE SEQUENCE [LARGE SCALE GENOMIC DNA]</scope>
    <source>
        <strain evidence="6 7">08-306576</strain>
    </source>
</reference>
<keyword evidence="3 5" id="KW-1133">Transmembrane helix</keyword>
<feature type="transmembrane region" description="Helical" evidence="5">
    <location>
        <begin position="44"/>
        <end position="63"/>
    </location>
</feature>